<dbReference type="GO" id="GO:0016787">
    <property type="term" value="F:hydrolase activity"/>
    <property type="evidence" value="ECO:0007669"/>
    <property type="project" value="UniProtKB-KW"/>
</dbReference>
<keyword evidence="2" id="KW-0540">Nuclease</keyword>
<evidence type="ECO:0000256" key="2">
    <source>
        <dbReference type="ARBA" id="ARBA00022722"/>
    </source>
</evidence>
<proteinExistence type="inferred from homology"/>
<evidence type="ECO:0000256" key="4">
    <source>
        <dbReference type="ARBA" id="ARBA00024207"/>
    </source>
</evidence>
<evidence type="ECO:0000313" key="6">
    <source>
        <dbReference type="Proteomes" id="UP000178417"/>
    </source>
</evidence>
<dbReference type="AlphaFoldDB" id="A0A1F4SUW3"/>
<keyword evidence="3" id="KW-0378">Hydrolase</keyword>
<dbReference type="GO" id="GO:0110001">
    <property type="term" value="C:toxin-antitoxin complex"/>
    <property type="evidence" value="ECO:0007669"/>
    <property type="project" value="InterPro"/>
</dbReference>
<dbReference type="InterPro" id="IPR052379">
    <property type="entry name" value="Type_VII_TA_RNase"/>
</dbReference>
<dbReference type="Gene3D" id="1.20.120.580">
    <property type="entry name" value="bsu32300-like"/>
    <property type="match status" value="1"/>
</dbReference>
<name>A0A1F4SUW3_UNCSA</name>
<dbReference type="GO" id="GO:0004540">
    <property type="term" value="F:RNA nuclease activity"/>
    <property type="evidence" value="ECO:0007669"/>
    <property type="project" value="InterPro"/>
</dbReference>
<comment type="similarity">
    <text evidence="4">Belongs to the HepT RNase toxin family.</text>
</comment>
<comment type="caution">
    <text evidence="5">The sequence shown here is derived from an EMBL/GenBank/DDBJ whole genome shotgun (WGS) entry which is preliminary data.</text>
</comment>
<dbReference type="STRING" id="1802579.A2310_06695"/>
<gene>
    <name evidence="5" type="ORF">A2310_06695</name>
</gene>
<dbReference type="PANTHER" id="PTHR33397:SF5">
    <property type="entry name" value="RNASE YUTE-RELATED"/>
    <property type="match status" value="1"/>
</dbReference>
<dbReference type="InterPro" id="IPR008201">
    <property type="entry name" value="HepT-like"/>
</dbReference>
<dbReference type="InterPro" id="IPR037038">
    <property type="entry name" value="HepT-like_sf"/>
</dbReference>
<accession>A0A1F4SUW3</accession>
<keyword evidence="1" id="KW-1277">Toxin-antitoxin system</keyword>
<dbReference type="NCBIfam" id="NF047751">
    <property type="entry name" value="HepT_toxin"/>
    <property type="match status" value="1"/>
</dbReference>
<reference evidence="5 6" key="1">
    <citation type="journal article" date="2016" name="Nat. Commun.">
        <title>Thousands of microbial genomes shed light on interconnected biogeochemical processes in an aquifer system.</title>
        <authorList>
            <person name="Anantharaman K."/>
            <person name="Brown C.T."/>
            <person name="Hug L.A."/>
            <person name="Sharon I."/>
            <person name="Castelle C.J."/>
            <person name="Probst A.J."/>
            <person name="Thomas B.C."/>
            <person name="Singh A."/>
            <person name="Wilkins M.J."/>
            <person name="Karaoz U."/>
            <person name="Brodie E.L."/>
            <person name="Williams K.H."/>
            <person name="Hubbard S.S."/>
            <person name="Banfield J.F."/>
        </authorList>
    </citation>
    <scope>NUCLEOTIDE SEQUENCE [LARGE SCALE GENOMIC DNA]</scope>
</reference>
<organism evidence="5 6">
    <name type="scientific">candidate division WOR-1 bacterium RIFOXYB2_FULL_37_13</name>
    <dbReference type="NCBI Taxonomy" id="1802579"/>
    <lineage>
        <taxon>Bacteria</taxon>
        <taxon>Bacillati</taxon>
        <taxon>Saganbacteria</taxon>
    </lineage>
</organism>
<dbReference type="Proteomes" id="UP000178417">
    <property type="component" value="Unassembled WGS sequence"/>
</dbReference>
<dbReference type="PANTHER" id="PTHR33397">
    <property type="entry name" value="UPF0331 PROTEIN YUTE"/>
    <property type="match status" value="1"/>
</dbReference>
<protein>
    <recommendedName>
        <fullName evidence="7">DUF86 domain-containing protein</fullName>
    </recommendedName>
</protein>
<evidence type="ECO:0000256" key="3">
    <source>
        <dbReference type="ARBA" id="ARBA00022801"/>
    </source>
</evidence>
<dbReference type="Pfam" id="PF01934">
    <property type="entry name" value="HepT-like"/>
    <property type="match status" value="1"/>
</dbReference>
<dbReference type="EMBL" id="MEUB01000011">
    <property type="protein sequence ID" value="OGC24216.1"/>
    <property type="molecule type" value="Genomic_DNA"/>
</dbReference>
<sequence>MILRNDQVEDIVRRIDFIKIQLDDLKQFTSLDWDTYRKNRDVQRNVERLAENVANAAIDVCKILLASENIEMPNSYKEVILKLGQMNILKTEESEKIAGYASLRNILAHQYLDLRWDKIKKFIANAHKDFEIFTDKVNKKIFG</sequence>
<evidence type="ECO:0000256" key="1">
    <source>
        <dbReference type="ARBA" id="ARBA00022649"/>
    </source>
</evidence>
<evidence type="ECO:0008006" key="7">
    <source>
        <dbReference type="Google" id="ProtNLM"/>
    </source>
</evidence>
<evidence type="ECO:0000313" key="5">
    <source>
        <dbReference type="EMBL" id="OGC24216.1"/>
    </source>
</evidence>